<protein>
    <submittedName>
        <fullName evidence="1">Uncharacterized protein</fullName>
    </submittedName>
</protein>
<reference evidence="1" key="1">
    <citation type="submission" date="2014-09" db="EMBL/GenBank/DDBJ databases">
        <authorList>
            <person name="Magalhaes I.L.F."/>
            <person name="Oliveira U."/>
            <person name="Santos F.R."/>
            <person name="Vidigal T.H.D.A."/>
            <person name="Brescovit A.D."/>
            <person name="Santos A.J."/>
        </authorList>
    </citation>
    <scope>NUCLEOTIDE SEQUENCE</scope>
    <source>
        <tissue evidence="1">Shoot tissue taken approximately 20 cm above the soil surface</tissue>
    </source>
</reference>
<reference evidence="1" key="2">
    <citation type="journal article" date="2015" name="Data Brief">
        <title>Shoot transcriptome of the giant reed, Arundo donax.</title>
        <authorList>
            <person name="Barrero R.A."/>
            <person name="Guerrero F.D."/>
            <person name="Moolhuijzen P."/>
            <person name="Goolsby J.A."/>
            <person name="Tidwell J."/>
            <person name="Bellgard S.E."/>
            <person name="Bellgard M.I."/>
        </authorList>
    </citation>
    <scope>NUCLEOTIDE SEQUENCE</scope>
    <source>
        <tissue evidence="1">Shoot tissue taken approximately 20 cm above the soil surface</tissue>
    </source>
</reference>
<dbReference type="AlphaFoldDB" id="A0A0A9AS94"/>
<evidence type="ECO:0000313" key="1">
    <source>
        <dbReference type="EMBL" id="JAD51790.1"/>
    </source>
</evidence>
<dbReference type="EMBL" id="GBRH01246105">
    <property type="protein sequence ID" value="JAD51790.1"/>
    <property type="molecule type" value="Transcribed_RNA"/>
</dbReference>
<organism evidence="1">
    <name type="scientific">Arundo donax</name>
    <name type="common">Giant reed</name>
    <name type="synonym">Donax arundinaceus</name>
    <dbReference type="NCBI Taxonomy" id="35708"/>
    <lineage>
        <taxon>Eukaryota</taxon>
        <taxon>Viridiplantae</taxon>
        <taxon>Streptophyta</taxon>
        <taxon>Embryophyta</taxon>
        <taxon>Tracheophyta</taxon>
        <taxon>Spermatophyta</taxon>
        <taxon>Magnoliopsida</taxon>
        <taxon>Liliopsida</taxon>
        <taxon>Poales</taxon>
        <taxon>Poaceae</taxon>
        <taxon>PACMAD clade</taxon>
        <taxon>Arundinoideae</taxon>
        <taxon>Arundineae</taxon>
        <taxon>Arundo</taxon>
    </lineage>
</organism>
<proteinExistence type="predicted"/>
<sequence length="51" mass="5792">MMGSCTRTSLCAYETVPSFFSRTITLPATARSRSNHVYHKPPPYVWTPTSR</sequence>
<name>A0A0A9AS94_ARUDO</name>
<accession>A0A0A9AS94</accession>